<evidence type="ECO:0008006" key="11">
    <source>
        <dbReference type="Google" id="ProtNLM"/>
    </source>
</evidence>
<comment type="similarity">
    <text evidence="2">Belongs to the OmpP1/FadL family.</text>
</comment>
<keyword evidence="3" id="KW-1134">Transmembrane beta strand</keyword>
<evidence type="ECO:0000256" key="2">
    <source>
        <dbReference type="ARBA" id="ARBA00008163"/>
    </source>
</evidence>
<feature type="transmembrane region" description="Helical" evidence="8">
    <location>
        <begin position="86"/>
        <end position="107"/>
    </location>
</feature>
<keyword evidence="6 8" id="KW-0472">Membrane</keyword>
<evidence type="ECO:0000256" key="4">
    <source>
        <dbReference type="ARBA" id="ARBA00022692"/>
    </source>
</evidence>
<evidence type="ECO:0000256" key="6">
    <source>
        <dbReference type="ARBA" id="ARBA00023136"/>
    </source>
</evidence>
<keyword evidence="5" id="KW-0732">Signal</keyword>
<evidence type="ECO:0000256" key="1">
    <source>
        <dbReference type="ARBA" id="ARBA00004571"/>
    </source>
</evidence>
<keyword evidence="4 8" id="KW-0812">Transmembrane</keyword>
<dbReference type="SUPFAM" id="SSF56935">
    <property type="entry name" value="Porins"/>
    <property type="match status" value="1"/>
</dbReference>
<dbReference type="InterPro" id="IPR005017">
    <property type="entry name" value="OMPP1/FadL/TodX"/>
</dbReference>
<organism evidence="9 10">
    <name type="scientific">Marilutibacter aestuarii</name>
    <dbReference type="NCBI Taxonomy" id="1706195"/>
    <lineage>
        <taxon>Bacteria</taxon>
        <taxon>Pseudomonadati</taxon>
        <taxon>Pseudomonadota</taxon>
        <taxon>Gammaproteobacteria</taxon>
        <taxon>Lysobacterales</taxon>
        <taxon>Lysobacteraceae</taxon>
        <taxon>Marilutibacter</taxon>
    </lineage>
</organism>
<dbReference type="PANTHER" id="PTHR35093:SF3">
    <property type="entry name" value="LONG-CHAIN FATTY ACID TRANSPORT PROTEIN"/>
    <property type="match status" value="1"/>
</dbReference>
<comment type="caution">
    <text evidence="9">The sequence shown here is derived from an EMBL/GenBank/DDBJ whole genome shotgun (WGS) entry which is preliminary data.</text>
</comment>
<dbReference type="GO" id="GO:0009279">
    <property type="term" value="C:cell outer membrane"/>
    <property type="evidence" value="ECO:0007669"/>
    <property type="project" value="UniProtKB-SubCell"/>
</dbReference>
<evidence type="ECO:0000256" key="5">
    <source>
        <dbReference type="ARBA" id="ARBA00022729"/>
    </source>
</evidence>
<comment type="subcellular location">
    <subcellularLocation>
        <location evidence="1">Cell outer membrane</location>
        <topology evidence="1">Multi-pass membrane protein</topology>
    </subcellularLocation>
</comment>
<dbReference type="GO" id="GO:0015483">
    <property type="term" value="F:long-chain fatty acid transporting porin activity"/>
    <property type="evidence" value="ECO:0007669"/>
    <property type="project" value="TreeGrafter"/>
</dbReference>
<name>A0A508AAI5_9GAMM</name>
<evidence type="ECO:0000256" key="3">
    <source>
        <dbReference type="ARBA" id="ARBA00022452"/>
    </source>
</evidence>
<dbReference type="Proteomes" id="UP000318212">
    <property type="component" value="Unassembled WGS sequence"/>
</dbReference>
<dbReference type="OrthoDB" id="19849at2"/>
<dbReference type="Gene3D" id="2.40.160.60">
    <property type="entry name" value="Outer membrane protein transport protein (OMPP1/FadL/TodX)"/>
    <property type="match status" value="1"/>
</dbReference>
<dbReference type="PANTHER" id="PTHR35093">
    <property type="entry name" value="OUTER MEMBRANE PROTEIN NMB0088-RELATED"/>
    <property type="match status" value="1"/>
</dbReference>
<evidence type="ECO:0000313" key="9">
    <source>
        <dbReference type="EMBL" id="TQD44868.1"/>
    </source>
</evidence>
<reference evidence="9 10" key="1">
    <citation type="submission" date="2019-06" db="EMBL/GenBank/DDBJ databases">
        <title>Lysobacter alkalisoli sp. nov. isolated from saline soil.</title>
        <authorList>
            <person name="Sun J.-Q."/>
            <person name="Xu L."/>
        </authorList>
    </citation>
    <scope>NUCLEOTIDE SEQUENCE [LARGE SCALE GENOMIC DNA]</scope>
    <source>
        <strain evidence="9 10">JCM 31130</strain>
    </source>
</reference>
<keyword evidence="10" id="KW-1185">Reference proteome</keyword>
<gene>
    <name evidence="9" type="ORF">FKV25_09455</name>
</gene>
<dbReference type="Pfam" id="PF03349">
    <property type="entry name" value="Toluene_X"/>
    <property type="match status" value="1"/>
</dbReference>
<keyword evidence="7" id="KW-0998">Cell outer membrane</keyword>
<evidence type="ECO:0000256" key="8">
    <source>
        <dbReference type="SAM" id="Phobius"/>
    </source>
</evidence>
<proteinExistence type="inferred from homology"/>
<evidence type="ECO:0000256" key="7">
    <source>
        <dbReference type="ARBA" id="ARBA00023237"/>
    </source>
</evidence>
<dbReference type="EMBL" id="VICE01000089">
    <property type="protein sequence ID" value="TQD44868.1"/>
    <property type="molecule type" value="Genomic_DNA"/>
</dbReference>
<protein>
    <recommendedName>
        <fullName evidence="11">Porin</fullName>
    </recommendedName>
</protein>
<dbReference type="AlphaFoldDB" id="A0A508AAI5"/>
<sequence length="533" mass="57498">MTTGTGRHTSLWTIRHACRPMHPTPPGFMTWVVNNRLTRVIVHTASYVGRGFRHAGTGQPEPGERPGKTQITLQWRQHSMQHADRIIRLSALALGITGALAVGQVHASGFQLKENSAKALGNAFAGAGVRTDDSSVVTNNPASMTQLQGTTTVQVDVTVVDLNYEADGVSGTDVLGQPLTGGNGGQAGDVTPVPAFSVVHRFDDTGAAIGAMVSAPFGLKTEYDRDWVGRYYAATSDVQIVDLTLAGALDITDRFSVGVGAIFSHADVTLSKSVDFGTALFGNPATRPLPFARPQAADGFADVQGDGTGFGWLVGANLRPTDKLTLGLSHRSEIDYELDGDADWTVPANVRAVFDSNPMTRVLFNDGGVTANLTTPAITTLDANYQFTEAFSMAATVSRTNWESLREVRIDFDNPDPDSAEEFDWQNTTFWSIGGEYKLNDAWTLRAGYAQDETPTRIETRTPRLPDADRNWYSLGATWALSDAFEMSFGYTYIQPKDPKIDIVTPPAAGGQRLAGDFDGDANLFAISGQYRF</sequence>
<accession>A0A508AAI5</accession>
<evidence type="ECO:0000313" key="10">
    <source>
        <dbReference type="Proteomes" id="UP000318212"/>
    </source>
</evidence>
<keyword evidence="8" id="KW-1133">Transmembrane helix</keyword>